<dbReference type="InterPro" id="IPR004638">
    <property type="entry name" value="EmrB-like"/>
</dbReference>
<gene>
    <name evidence="10" type="ORF">EM808_20690</name>
</gene>
<feature type="transmembrane region" description="Helical" evidence="8">
    <location>
        <begin position="198"/>
        <end position="217"/>
    </location>
</feature>
<dbReference type="EMBL" id="RZTZ01000011">
    <property type="protein sequence ID" value="RVT58786.1"/>
    <property type="molecule type" value="Genomic_DNA"/>
</dbReference>
<comment type="caution">
    <text evidence="10">The sequence shown here is derived from an EMBL/GenBank/DDBJ whole genome shotgun (WGS) entry which is preliminary data.</text>
</comment>
<evidence type="ECO:0000259" key="9">
    <source>
        <dbReference type="PROSITE" id="PS50850"/>
    </source>
</evidence>
<evidence type="ECO:0000256" key="3">
    <source>
        <dbReference type="ARBA" id="ARBA00022448"/>
    </source>
</evidence>
<protein>
    <submittedName>
        <fullName evidence="10">DHA2 family efflux MFS transporter permease subunit</fullName>
    </submittedName>
</protein>
<feature type="transmembrane region" description="Helical" evidence="8">
    <location>
        <begin position="166"/>
        <end position="186"/>
    </location>
</feature>
<evidence type="ECO:0000256" key="1">
    <source>
        <dbReference type="ARBA" id="ARBA00004651"/>
    </source>
</evidence>
<keyword evidence="4" id="KW-1003">Cell membrane</keyword>
<dbReference type="Proteomes" id="UP000288024">
    <property type="component" value="Unassembled WGS sequence"/>
</dbReference>
<proteinExistence type="inferred from homology"/>
<evidence type="ECO:0000256" key="5">
    <source>
        <dbReference type="ARBA" id="ARBA00022692"/>
    </source>
</evidence>
<feature type="transmembrane region" description="Helical" evidence="8">
    <location>
        <begin position="51"/>
        <end position="71"/>
    </location>
</feature>
<feature type="transmembrane region" description="Helical" evidence="8">
    <location>
        <begin position="108"/>
        <end position="129"/>
    </location>
</feature>
<evidence type="ECO:0000313" key="11">
    <source>
        <dbReference type="Proteomes" id="UP000288024"/>
    </source>
</evidence>
<evidence type="ECO:0000256" key="8">
    <source>
        <dbReference type="SAM" id="Phobius"/>
    </source>
</evidence>
<sequence length="492" mass="53692">MNKEITEKSKKIILIILIAGCFLSTLNQTLLNVALSSFMDIFDVTAATVQWLSTGYMLVNGVLVTITAFLMKRFSTRQLFISSMFFLLIGSILCAFSPNFAILLTGRMIQAIGAGIIIPLLMTVVLYLYSSEKRGGIMGTIGFAIIFAPAIAPTLSGFILEYVSWRWLFIGLAPFLLIIIVLAFKYLTNVAETTKAKLDIVSVILSTIGFGSILFGFSSAGSKGWDNSIVLTTIIVGAIVTTLFCLRQIKSNDPLLNLSVFKYKIFTLTSFINILITLIMYADLILLPLYLQNGRGFTALEAGFLLLPGAVINAFLSPVTGRMYDKYGARPLFITGLLFIIISMWGVIDLTESTSYMYLMVRTCILRIGLSFITMPLNTAGLNALPRQLGSHGSAVNNTVRQLAGAIGTAVVITVYSTLSTSHASELSIENVNISAVQLAKLASIYGSSGAYLFMLVLSFVALIVTFFMPAKKTEKRKNKGKKTALEQRGIR</sequence>
<dbReference type="CDD" id="cd17503">
    <property type="entry name" value="MFS_LmrB_MDR_like"/>
    <property type="match status" value="1"/>
</dbReference>
<evidence type="ECO:0000313" key="10">
    <source>
        <dbReference type="EMBL" id="RVT58786.1"/>
    </source>
</evidence>
<feature type="transmembrane region" description="Helical" evidence="8">
    <location>
        <begin position="12"/>
        <end position="31"/>
    </location>
</feature>
<feature type="transmembrane region" description="Helical" evidence="8">
    <location>
        <begin position="360"/>
        <end position="382"/>
    </location>
</feature>
<dbReference type="RefSeq" id="WP_127740347.1">
    <property type="nucleotide sequence ID" value="NZ_RZTZ01000011.1"/>
</dbReference>
<feature type="domain" description="Major facilitator superfamily (MFS) profile" evidence="9">
    <location>
        <begin position="13"/>
        <end position="474"/>
    </location>
</feature>
<comment type="similarity">
    <text evidence="2">Belongs to the major facilitator superfamily. EmrB family.</text>
</comment>
<dbReference type="GO" id="GO:0022857">
    <property type="term" value="F:transmembrane transporter activity"/>
    <property type="evidence" value="ECO:0007669"/>
    <property type="project" value="InterPro"/>
</dbReference>
<evidence type="ECO:0000256" key="7">
    <source>
        <dbReference type="ARBA" id="ARBA00023136"/>
    </source>
</evidence>
<feature type="transmembrane region" description="Helical" evidence="8">
    <location>
        <begin position="229"/>
        <end position="246"/>
    </location>
</feature>
<dbReference type="PANTHER" id="PTHR42718">
    <property type="entry name" value="MAJOR FACILITATOR SUPERFAMILY MULTIDRUG TRANSPORTER MFSC"/>
    <property type="match status" value="1"/>
</dbReference>
<dbReference type="InterPro" id="IPR036259">
    <property type="entry name" value="MFS_trans_sf"/>
</dbReference>
<accession>A0A437K668</accession>
<comment type="subcellular location">
    <subcellularLocation>
        <location evidence="1">Cell membrane</location>
        <topology evidence="1">Multi-pass membrane protein</topology>
    </subcellularLocation>
</comment>
<organism evidence="10 11">
    <name type="scientific">Niallia taxi</name>
    <dbReference type="NCBI Taxonomy" id="2499688"/>
    <lineage>
        <taxon>Bacteria</taxon>
        <taxon>Bacillati</taxon>
        <taxon>Bacillota</taxon>
        <taxon>Bacilli</taxon>
        <taxon>Bacillales</taxon>
        <taxon>Bacillaceae</taxon>
        <taxon>Niallia</taxon>
    </lineage>
</organism>
<dbReference type="InterPro" id="IPR020846">
    <property type="entry name" value="MFS_dom"/>
</dbReference>
<feature type="transmembrane region" description="Helical" evidence="8">
    <location>
        <begin position="141"/>
        <end position="160"/>
    </location>
</feature>
<evidence type="ECO:0000256" key="6">
    <source>
        <dbReference type="ARBA" id="ARBA00022989"/>
    </source>
</evidence>
<dbReference type="AlphaFoldDB" id="A0A437K668"/>
<dbReference type="Gene3D" id="1.20.1720.10">
    <property type="entry name" value="Multidrug resistance protein D"/>
    <property type="match status" value="1"/>
</dbReference>
<feature type="transmembrane region" description="Helical" evidence="8">
    <location>
        <begin position="403"/>
        <end position="419"/>
    </location>
</feature>
<evidence type="ECO:0000256" key="2">
    <source>
        <dbReference type="ARBA" id="ARBA00008537"/>
    </source>
</evidence>
<keyword evidence="11" id="KW-1185">Reference proteome</keyword>
<dbReference type="PROSITE" id="PS50850">
    <property type="entry name" value="MFS"/>
    <property type="match status" value="1"/>
</dbReference>
<dbReference type="SUPFAM" id="SSF103473">
    <property type="entry name" value="MFS general substrate transporter"/>
    <property type="match status" value="1"/>
</dbReference>
<feature type="transmembrane region" description="Helical" evidence="8">
    <location>
        <begin position="266"/>
        <end position="291"/>
    </location>
</feature>
<keyword evidence="3" id="KW-0813">Transport</keyword>
<reference evidence="10 11" key="1">
    <citation type="submission" date="2019-01" db="EMBL/GenBank/DDBJ databases">
        <title>Bacillus sp. M5HDSG1-1, whole genome shotgun sequence.</title>
        <authorList>
            <person name="Tuo L."/>
        </authorList>
    </citation>
    <scope>NUCLEOTIDE SEQUENCE [LARGE SCALE GENOMIC DNA]</scope>
    <source>
        <strain evidence="10 11">M5HDSG1-1</strain>
    </source>
</reference>
<keyword evidence="5 8" id="KW-0812">Transmembrane</keyword>
<dbReference type="Gene3D" id="1.20.1250.20">
    <property type="entry name" value="MFS general substrate transporter like domains"/>
    <property type="match status" value="1"/>
</dbReference>
<dbReference type="PANTHER" id="PTHR42718:SF9">
    <property type="entry name" value="MAJOR FACILITATOR SUPERFAMILY MULTIDRUG TRANSPORTER MFSC"/>
    <property type="match status" value="1"/>
</dbReference>
<dbReference type="PRINTS" id="PR01036">
    <property type="entry name" value="TCRTETB"/>
</dbReference>
<feature type="transmembrane region" description="Helical" evidence="8">
    <location>
        <begin position="83"/>
        <end position="102"/>
    </location>
</feature>
<keyword evidence="6 8" id="KW-1133">Transmembrane helix</keyword>
<dbReference type="Pfam" id="PF07690">
    <property type="entry name" value="MFS_1"/>
    <property type="match status" value="1"/>
</dbReference>
<feature type="transmembrane region" description="Helical" evidence="8">
    <location>
        <begin position="297"/>
        <end position="316"/>
    </location>
</feature>
<feature type="transmembrane region" description="Helical" evidence="8">
    <location>
        <begin position="328"/>
        <end position="348"/>
    </location>
</feature>
<keyword evidence="7 8" id="KW-0472">Membrane</keyword>
<dbReference type="GO" id="GO:0005886">
    <property type="term" value="C:plasma membrane"/>
    <property type="evidence" value="ECO:0007669"/>
    <property type="project" value="UniProtKB-SubCell"/>
</dbReference>
<dbReference type="NCBIfam" id="TIGR00711">
    <property type="entry name" value="efflux_EmrB"/>
    <property type="match status" value="1"/>
</dbReference>
<dbReference type="InterPro" id="IPR011701">
    <property type="entry name" value="MFS"/>
</dbReference>
<feature type="transmembrane region" description="Helical" evidence="8">
    <location>
        <begin position="451"/>
        <end position="471"/>
    </location>
</feature>
<name>A0A437K668_9BACI</name>
<evidence type="ECO:0000256" key="4">
    <source>
        <dbReference type="ARBA" id="ARBA00022475"/>
    </source>
</evidence>